<evidence type="ECO:0000256" key="1">
    <source>
        <dbReference type="ARBA" id="ARBA00010649"/>
    </source>
</evidence>
<keyword evidence="16" id="KW-0256">Endoplasmic reticulum</keyword>
<evidence type="ECO:0000256" key="2">
    <source>
        <dbReference type="ARBA" id="ARBA00022473"/>
    </source>
</evidence>
<evidence type="ECO:0000256" key="7">
    <source>
        <dbReference type="ARBA" id="ARBA00022729"/>
    </source>
</evidence>
<keyword evidence="5" id="KW-0808">Transferase</keyword>
<dbReference type="InterPro" id="IPR003587">
    <property type="entry name" value="Hint_dom_N"/>
</dbReference>
<dbReference type="InterPro" id="IPR050387">
    <property type="entry name" value="Hedgehog_Signaling"/>
</dbReference>
<keyword evidence="3 16" id="KW-1003">Cell membrane</keyword>
<dbReference type="InterPro" id="IPR000320">
    <property type="entry name" value="Hedgehog_signalling_dom"/>
</dbReference>
<dbReference type="GO" id="GO:0007224">
    <property type="term" value="P:smoothened signaling pathway"/>
    <property type="evidence" value="ECO:0000318"/>
    <property type="project" value="GO_Central"/>
</dbReference>
<keyword evidence="16" id="KW-0333">Golgi apparatus</keyword>
<proteinExistence type="inferred from homology"/>
<dbReference type="GO" id="GO:0007267">
    <property type="term" value="P:cell-cell signaling"/>
    <property type="evidence" value="ECO:0007669"/>
    <property type="project" value="InterPro"/>
</dbReference>
<dbReference type="NCBIfam" id="TIGR01445">
    <property type="entry name" value="intein_Nterm"/>
    <property type="match status" value="1"/>
</dbReference>
<dbReference type="PANTHER" id="PTHR11889:SF31">
    <property type="entry name" value="PROTEIN HEDGEHOG"/>
    <property type="match status" value="1"/>
</dbReference>
<comment type="subunit">
    <text evidence="14">Multimer.</text>
</comment>
<organism evidence="19 20">
    <name type="scientific">Ciona intestinalis</name>
    <name type="common">Transparent sea squirt</name>
    <name type="synonym">Ascidia intestinalis</name>
    <dbReference type="NCBI Taxonomy" id="7719"/>
    <lineage>
        <taxon>Eukaryota</taxon>
        <taxon>Metazoa</taxon>
        <taxon>Chordata</taxon>
        <taxon>Tunicata</taxon>
        <taxon>Ascidiacea</taxon>
        <taxon>Phlebobranchia</taxon>
        <taxon>Cionidae</taxon>
        <taxon>Ciona</taxon>
    </lineage>
</organism>
<dbReference type="SMART" id="SM00305">
    <property type="entry name" value="HintC"/>
    <property type="match status" value="1"/>
</dbReference>
<dbReference type="PROSITE" id="PS50817">
    <property type="entry name" value="INTEIN_N_TER"/>
    <property type="match status" value="1"/>
</dbReference>
<dbReference type="GO" id="GO:0005789">
    <property type="term" value="C:endoplasmic reticulum membrane"/>
    <property type="evidence" value="ECO:0007669"/>
    <property type="project" value="UniProtKB-SubCell"/>
</dbReference>
<dbReference type="GO" id="GO:0048731">
    <property type="term" value="P:system development"/>
    <property type="evidence" value="ECO:0007669"/>
    <property type="project" value="UniProtKB-ARBA"/>
</dbReference>
<reference evidence="19" key="3">
    <citation type="submission" date="2025-08" db="UniProtKB">
        <authorList>
            <consortium name="Ensembl"/>
        </authorList>
    </citation>
    <scope>IDENTIFICATION</scope>
</reference>
<dbReference type="SUPFAM" id="SSF51294">
    <property type="entry name" value="Hedgehog/intein (Hint) domain"/>
    <property type="match status" value="1"/>
</dbReference>
<evidence type="ECO:0000259" key="18">
    <source>
        <dbReference type="SMART" id="SM00306"/>
    </source>
</evidence>
<dbReference type="Proteomes" id="UP000008144">
    <property type="component" value="Chromosome 8"/>
</dbReference>
<comment type="similarity">
    <text evidence="1 16">Belongs to the hedgehog family.</text>
</comment>
<keyword evidence="2 16" id="KW-0217">Developmental protein</keyword>
<dbReference type="CDD" id="cd00081">
    <property type="entry name" value="Hint"/>
    <property type="match status" value="1"/>
</dbReference>
<reference evidence="19" key="4">
    <citation type="submission" date="2025-09" db="UniProtKB">
        <authorList>
            <consortium name="Ensembl"/>
        </authorList>
    </citation>
    <scope>IDENTIFICATION</scope>
</reference>
<keyword evidence="9 16" id="KW-0068">Autocatalytic cleavage</keyword>
<evidence type="ECO:0000256" key="3">
    <source>
        <dbReference type="ARBA" id="ARBA00022475"/>
    </source>
</evidence>
<dbReference type="Pfam" id="PF01085">
    <property type="entry name" value="HH_signal"/>
    <property type="match status" value="1"/>
</dbReference>
<keyword evidence="11 16" id="KW-0472">Membrane</keyword>
<dbReference type="GO" id="GO:0001708">
    <property type="term" value="P:cell fate specification"/>
    <property type="evidence" value="ECO:0000318"/>
    <property type="project" value="GO_Central"/>
</dbReference>
<keyword evidence="8 16" id="KW-0378">Hydrolase</keyword>
<evidence type="ECO:0000256" key="4">
    <source>
        <dbReference type="ARBA" id="ARBA00022670"/>
    </source>
</evidence>
<comment type="subcellular location">
    <molecule>Sonic hedgehog protein</molecule>
    <subcellularLocation>
        <location evidence="16">Endoplasmic reticulum membrane</location>
    </subcellularLocation>
    <subcellularLocation>
        <location evidence="16">Golgi apparatus membrane</location>
    </subcellularLocation>
</comment>
<dbReference type="InterPro" id="IPR001657">
    <property type="entry name" value="Hedgehog"/>
</dbReference>
<dbReference type="GO" id="GO:0016539">
    <property type="term" value="P:intein-mediated protein splicing"/>
    <property type="evidence" value="ECO:0007669"/>
    <property type="project" value="InterPro"/>
</dbReference>
<evidence type="ECO:0000313" key="20">
    <source>
        <dbReference type="Proteomes" id="UP000008144"/>
    </source>
</evidence>
<evidence type="ECO:0000256" key="14">
    <source>
        <dbReference type="ARBA" id="ARBA00034131"/>
    </source>
</evidence>
<reference evidence="20" key="1">
    <citation type="journal article" date="2002" name="Science">
        <title>The draft genome of Ciona intestinalis: insights into chordate and vertebrate origins.</title>
        <authorList>
            <person name="Dehal P."/>
            <person name="Satou Y."/>
            <person name="Campbell R.K."/>
            <person name="Chapman J."/>
            <person name="Degnan B."/>
            <person name="De Tomaso A."/>
            <person name="Davidson B."/>
            <person name="Di Gregorio A."/>
            <person name="Gelpke M."/>
            <person name="Goodstein D.M."/>
            <person name="Harafuji N."/>
            <person name="Hastings K.E."/>
            <person name="Ho I."/>
            <person name="Hotta K."/>
            <person name="Huang W."/>
            <person name="Kawashima T."/>
            <person name="Lemaire P."/>
            <person name="Martinez D."/>
            <person name="Meinertzhagen I.A."/>
            <person name="Necula S."/>
            <person name="Nonaka M."/>
            <person name="Putnam N."/>
            <person name="Rash S."/>
            <person name="Saiga H."/>
            <person name="Satake M."/>
            <person name="Terry A."/>
            <person name="Yamada L."/>
            <person name="Wang H.G."/>
            <person name="Awazu S."/>
            <person name="Azumi K."/>
            <person name="Boore J."/>
            <person name="Branno M."/>
            <person name="Chin-Bow S."/>
            <person name="DeSantis R."/>
            <person name="Doyle S."/>
            <person name="Francino P."/>
            <person name="Keys D.N."/>
            <person name="Haga S."/>
            <person name="Hayashi H."/>
            <person name="Hino K."/>
            <person name="Imai K.S."/>
            <person name="Inaba K."/>
            <person name="Kano S."/>
            <person name="Kobayashi K."/>
            <person name="Kobayashi M."/>
            <person name="Lee B.I."/>
            <person name="Makabe K.W."/>
            <person name="Manohar C."/>
            <person name="Matassi G."/>
            <person name="Medina M."/>
            <person name="Mochizuki Y."/>
            <person name="Mount S."/>
            <person name="Morishita T."/>
            <person name="Miura S."/>
            <person name="Nakayama A."/>
            <person name="Nishizaka S."/>
            <person name="Nomoto H."/>
            <person name="Ohta F."/>
            <person name="Oishi K."/>
            <person name="Rigoutsos I."/>
            <person name="Sano M."/>
            <person name="Sasaki A."/>
            <person name="Sasakura Y."/>
            <person name="Shoguchi E."/>
            <person name="Shin-i T."/>
            <person name="Spagnuolo A."/>
            <person name="Stainier D."/>
            <person name="Suzuki M.M."/>
            <person name="Tassy O."/>
            <person name="Takatori N."/>
            <person name="Tokuoka M."/>
            <person name="Yagi K."/>
            <person name="Yoshizaki F."/>
            <person name="Wada S."/>
            <person name="Zhang C."/>
            <person name="Hyatt P.D."/>
            <person name="Larimer F."/>
            <person name="Detter C."/>
            <person name="Doggett N."/>
            <person name="Glavina T."/>
            <person name="Hawkins T."/>
            <person name="Richardson P."/>
            <person name="Lucas S."/>
            <person name="Kohara Y."/>
            <person name="Levine M."/>
            <person name="Satoh N."/>
            <person name="Rokhsar D.S."/>
        </authorList>
    </citation>
    <scope>NUCLEOTIDE SEQUENCE [LARGE SCALE GENOMIC DNA]</scope>
</reference>
<dbReference type="GO" id="GO:0005509">
    <property type="term" value="F:calcium ion binding"/>
    <property type="evidence" value="ECO:0000318"/>
    <property type="project" value="GO_Central"/>
</dbReference>
<dbReference type="InterPro" id="IPR006141">
    <property type="entry name" value="Intein_N"/>
</dbReference>
<keyword evidence="20" id="KW-1185">Reference proteome</keyword>
<evidence type="ECO:0000256" key="16">
    <source>
        <dbReference type="RuleBase" id="RU280812"/>
    </source>
</evidence>
<evidence type="ECO:0000256" key="12">
    <source>
        <dbReference type="ARBA" id="ARBA00023139"/>
    </source>
</evidence>
<comment type="function">
    <molecule>Protein hedgehog</molecule>
    <text evidence="16">The C-terminal part of the hedgehog protein precursor displays an autoproteolysis activity that results in the cleavage of the full-length protein into two parts (N-product and C-product). In addition, the C-terminal part displays a cholesterol transferase activity that results by the covalent attachment of a cholesterol moiety to the C-terminal of the newly generated N-product.</text>
</comment>
<dbReference type="InterPro" id="IPR036844">
    <property type="entry name" value="Hint_dom_sf"/>
</dbReference>
<keyword evidence="12" id="KW-0564">Palmitate</keyword>
<dbReference type="GO" id="GO:0016540">
    <property type="term" value="P:protein autoprocessing"/>
    <property type="evidence" value="ECO:0007669"/>
    <property type="project" value="InterPro"/>
</dbReference>
<keyword evidence="7 16" id="KW-0732">Signal</keyword>
<dbReference type="PANTHER" id="PTHR11889">
    <property type="entry name" value="HEDGEHOG"/>
    <property type="match status" value="1"/>
</dbReference>
<protein>
    <recommendedName>
        <fullName evidence="16">Hedgehog protein</fullName>
    </recommendedName>
</protein>
<dbReference type="Gene3D" id="2.170.16.10">
    <property type="entry name" value="Hedgehog/Intein (Hint) domain"/>
    <property type="match status" value="1"/>
</dbReference>
<dbReference type="SMART" id="SM00306">
    <property type="entry name" value="HintN"/>
    <property type="match status" value="1"/>
</dbReference>
<dbReference type="GO" id="GO:0016740">
    <property type="term" value="F:transferase activity"/>
    <property type="evidence" value="ECO:0007669"/>
    <property type="project" value="UniProtKB-KW"/>
</dbReference>
<dbReference type="Gene3D" id="3.30.1380.10">
    <property type="match status" value="1"/>
</dbReference>
<comment type="catalytic activity">
    <reaction evidence="15">
        <text>glycyl-L-cysteinyl-[protein] + cholesterol + H(+) = [protein]-C-terminal glycyl cholesterol ester + N-terminal L-cysteinyl-[protein]</text>
        <dbReference type="Rhea" id="RHEA:59504"/>
        <dbReference type="Rhea" id="RHEA-COMP:12707"/>
        <dbReference type="Rhea" id="RHEA-COMP:15369"/>
        <dbReference type="Rhea" id="RHEA-COMP:15374"/>
        <dbReference type="ChEBI" id="CHEBI:15378"/>
        <dbReference type="ChEBI" id="CHEBI:16113"/>
        <dbReference type="ChEBI" id="CHEBI:65250"/>
        <dbReference type="ChEBI" id="CHEBI:143135"/>
        <dbReference type="ChEBI" id="CHEBI:143140"/>
    </reaction>
    <physiologicalReaction direction="left-to-right" evidence="15">
        <dbReference type="Rhea" id="RHEA:59505"/>
    </physiologicalReaction>
</comment>
<dbReference type="InterPro" id="IPR001767">
    <property type="entry name" value="Hedgehog_Hint"/>
</dbReference>
<dbReference type="InParanoid" id="F6XBS5"/>
<evidence type="ECO:0000256" key="10">
    <source>
        <dbReference type="ARBA" id="ARBA00022837"/>
    </source>
</evidence>
<dbReference type="GO" id="GO:0005886">
    <property type="term" value="C:plasma membrane"/>
    <property type="evidence" value="ECO:0007669"/>
    <property type="project" value="UniProtKB-SubCell"/>
</dbReference>
<dbReference type="SUPFAM" id="SSF55166">
    <property type="entry name" value="Hedgehog/DD-peptidase"/>
    <property type="match status" value="1"/>
</dbReference>
<dbReference type="GO" id="GO:0005113">
    <property type="term" value="F:patched binding"/>
    <property type="evidence" value="ECO:0000318"/>
    <property type="project" value="GO_Central"/>
</dbReference>
<keyword evidence="10" id="KW-0106">Calcium</keyword>
<sequence>MLEDLDSVQARLSPDNVNSTQDCCNENGSRTPAASCNQTVLQRFTNLICTCNLRRRQLQRLCFSTRKHKSHRSGAGYCTLLPTCASIRVHIAGFLAWTLLVAPLLSGIAMDTRLLRRRSSLGGVSMCGACRPGHGSGGSRMPGRELVPFLKGEYVPKMSEQTIGASGPVTGRIRADTPRFRQELVPNWNTDIEFRDEEESNEDRFMTPICRARLDYLAILVANQWARVKLKVLEAWDDGNDKANDPLHYEGRAVDITTDDADRNKYPILARLAVVAGFDWVKYDGKVVHCSVKSEESDAAKYGGCFPGESTVIVPGEGHVPISSLQPGDQVLAIDKSGAVITDTFLSFMDARSDIVSGHQAYRQMVEITTENGFSVTLTRNHLIYVSKPTYDASLLTATSNATQQNNERLGLQDFTSPHSSFAAKVRQGDYIYTLPNSHTGPDTPSATVRPSRVVSVRTIETASGAYAPLTYSGTIIVGGTAASCYAVIESDVIAHTVVSPFRYYHWLSLWFNGDSKDHRNCTHVGPVRPTDGISLYSKLLHQIFSKVLPSWFFWAE</sequence>
<evidence type="ECO:0000256" key="6">
    <source>
        <dbReference type="ARBA" id="ARBA00022723"/>
    </source>
</evidence>
<dbReference type="Ensembl" id="ENSCINT00000013864.3">
    <property type="protein sequence ID" value="ENSCINP00000013864.3"/>
    <property type="gene ID" value="ENSCING00000006761.3"/>
</dbReference>
<dbReference type="EMBL" id="EAAA01002623">
    <property type="status" value="NOT_ANNOTATED_CDS"/>
    <property type="molecule type" value="Genomic_DNA"/>
</dbReference>
<dbReference type="InterPro" id="IPR003586">
    <property type="entry name" value="Hint_dom_C"/>
</dbReference>
<evidence type="ECO:0000256" key="5">
    <source>
        <dbReference type="ARBA" id="ARBA00022679"/>
    </source>
</evidence>
<keyword evidence="6" id="KW-0479">Metal-binding</keyword>
<name>F6XBS5_CIOIN</name>
<evidence type="ECO:0000256" key="11">
    <source>
        <dbReference type="ARBA" id="ARBA00023136"/>
    </source>
</evidence>
<dbReference type="PRINTS" id="PR00632">
    <property type="entry name" value="SONICHHOG"/>
</dbReference>
<reference evidence="19" key="2">
    <citation type="journal article" date="2008" name="Genome Biol.">
        <title>Improved genome assembly and evidence-based global gene model set for the chordate Ciona intestinalis: new insight into intron and operon populations.</title>
        <authorList>
            <person name="Satou Y."/>
            <person name="Mineta K."/>
            <person name="Ogasawara M."/>
            <person name="Sasakura Y."/>
            <person name="Shoguchi E."/>
            <person name="Ueno K."/>
            <person name="Yamada L."/>
            <person name="Matsumoto J."/>
            <person name="Wasserscheid J."/>
            <person name="Dewar K."/>
            <person name="Wiley G.B."/>
            <person name="Macmil S.L."/>
            <person name="Roe B.A."/>
            <person name="Zeller R.W."/>
            <person name="Hastings K.E."/>
            <person name="Lemaire P."/>
            <person name="Lindquist E."/>
            <person name="Endo T."/>
            <person name="Hotta K."/>
            <person name="Inaba K."/>
        </authorList>
    </citation>
    <scope>NUCLEOTIDE SEQUENCE [LARGE SCALE GENOMIC DNA]</scope>
    <source>
        <strain evidence="19">wild type</strain>
    </source>
</reference>
<dbReference type="STRING" id="7719.ENSCINP00000013864"/>
<accession>F6XBS5</accession>
<evidence type="ECO:0000259" key="17">
    <source>
        <dbReference type="SMART" id="SM00305"/>
    </source>
</evidence>
<dbReference type="InterPro" id="IPR009045">
    <property type="entry name" value="Zn_M74/Hedgehog-like"/>
</dbReference>
<evidence type="ECO:0000256" key="8">
    <source>
        <dbReference type="ARBA" id="ARBA00022801"/>
    </source>
</evidence>
<keyword evidence="4 16" id="KW-0645">Protease</keyword>
<evidence type="ECO:0000313" key="19">
    <source>
        <dbReference type="Ensembl" id="ENSCINP00000013864.3"/>
    </source>
</evidence>
<dbReference type="HOGENOM" id="CLU_034686_0_0_1"/>
<evidence type="ECO:0000256" key="9">
    <source>
        <dbReference type="ARBA" id="ARBA00022813"/>
    </source>
</evidence>
<feature type="domain" description="Hint" evidence="17">
    <location>
        <begin position="446"/>
        <end position="491"/>
    </location>
</feature>
<dbReference type="GO" id="GO:0010468">
    <property type="term" value="P:regulation of gene expression"/>
    <property type="evidence" value="ECO:0000318"/>
    <property type="project" value="GO_Central"/>
</dbReference>
<dbReference type="GO" id="GO:0008233">
    <property type="term" value="F:peptidase activity"/>
    <property type="evidence" value="ECO:0007669"/>
    <property type="project" value="UniProtKB-UniRule"/>
</dbReference>
<keyword evidence="13" id="KW-0449">Lipoprotein</keyword>
<dbReference type="GO" id="GO:0000139">
    <property type="term" value="C:Golgi membrane"/>
    <property type="evidence" value="ECO:0007669"/>
    <property type="project" value="UniProtKB-SubCell"/>
</dbReference>
<dbReference type="GO" id="GO:0005615">
    <property type="term" value="C:extracellular space"/>
    <property type="evidence" value="ECO:0000318"/>
    <property type="project" value="GO_Central"/>
</dbReference>
<evidence type="ECO:0000256" key="13">
    <source>
        <dbReference type="ARBA" id="ARBA00023288"/>
    </source>
</evidence>
<evidence type="ECO:0000256" key="15">
    <source>
        <dbReference type="ARBA" id="ARBA00048589"/>
    </source>
</evidence>
<comment type="subcellular location">
    <molecule>Protein hedgehog N-product</molecule>
    <subcellularLocation>
        <location evidence="16">Cell membrane</location>
        <topology evidence="16">Lipid-anchor</topology>
    </subcellularLocation>
</comment>
<dbReference type="Pfam" id="PF01079">
    <property type="entry name" value="Hint"/>
    <property type="match status" value="1"/>
</dbReference>
<dbReference type="GeneTree" id="ENSGT00940000173917"/>
<feature type="domain" description="Hint" evidence="18">
    <location>
        <begin position="303"/>
        <end position="436"/>
    </location>
</feature>
<comment type="function">
    <molecule>Protein hedgehog N-product</molecule>
    <text evidence="16">The dually lipidated hedgehog protein N-product is a morphogen which is essential for a variety of patterning events during development.</text>
</comment>
<dbReference type="AlphaFoldDB" id="F6XBS5"/>